<reference evidence="1" key="1">
    <citation type="submission" date="2018-02" db="EMBL/GenBank/DDBJ databases">
        <title>Rhizophora mucronata_Transcriptome.</title>
        <authorList>
            <person name="Meera S.P."/>
            <person name="Sreeshan A."/>
            <person name="Augustine A."/>
        </authorList>
    </citation>
    <scope>NUCLEOTIDE SEQUENCE</scope>
    <source>
        <tissue evidence="1">Leaf</tissue>
    </source>
</reference>
<evidence type="ECO:0000313" key="1">
    <source>
        <dbReference type="EMBL" id="MBX39448.1"/>
    </source>
</evidence>
<accession>A0A2P2NAF0</accession>
<dbReference type="EMBL" id="GGEC01058964">
    <property type="protein sequence ID" value="MBX39448.1"/>
    <property type="molecule type" value="Transcribed_RNA"/>
</dbReference>
<protein>
    <submittedName>
        <fullName evidence="1">Uncharacterized protein</fullName>
    </submittedName>
</protein>
<sequence>MSRVLQKDTNFW</sequence>
<organism evidence="1">
    <name type="scientific">Rhizophora mucronata</name>
    <name type="common">Asiatic mangrove</name>
    <dbReference type="NCBI Taxonomy" id="61149"/>
    <lineage>
        <taxon>Eukaryota</taxon>
        <taxon>Viridiplantae</taxon>
        <taxon>Streptophyta</taxon>
        <taxon>Embryophyta</taxon>
        <taxon>Tracheophyta</taxon>
        <taxon>Spermatophyta</taxon>
        <taxon>Magnoliopsida</taxon>
        <taxon>eudicotyledons</taxon>
        <taxon>Gunneridae</taxon>
        <taxon>Pentapetalae</taxon>
        <taxon>rosids</taxon>
        <taxon>fabids</taxon>
        <taxon>Malpighiales</taxon>
        <taxon>Rhizophoraceae</taxon>
        <taxon>Rhizophora</taxon>
    </lineage>
</organism>
<proteinExistence type="predicted"/>
<name>A0A2P2NAF0_RHIMU</name>